<name>A0AAN0T857_HEYCO</name>
<protein>
    <submittedName>
        <fullName evidence="1">Uncharacterized protein</fullName>
    </submittedName>
</protein>
<proteinExistence type="predicted"/>
<reference evidence="2" key="1">
    <citation type="submission" date="2015-01" db="EMBL/GenBank/DDBJ databases">
        <title>Comparative genome analysis of Bacillus coagulans HM-08, Clostridium butyricum HM-68, Bacillus subtilis HM-66 and Bacillus paralicheniformis BL-09.</title>
        <authorList>
            <person name="Zhang H."/>
        </authorList>
    </citation>
    <scope>NUCLEOTIDE SEQUENCE [LARGE SCALE GENOMIC DNA]</scope>
    <source>
        <strain evidence="2">HM-08</strain>
    </source>
</reference>
<keyword evidence="2" id="KW-1185">Reference proteome</keyword>
<dbReference type="EMBL" id="CP010525">
    <property type="protein sequence ID" value="AJO24617.1"/>
    <property type="molecule type" value="Genomic_DNA"/>
</dbReference>
<dbReference type="Proteomes" id="UP000032024">
    <property type="component" value="Chromosome"/>
</dbReference>
<sequence>MATLLFVKIFNPIVTEAIPGCKQACQVFRRAHRLTSQSCSFIRFSTGSPLYAAVKER</sequence>
<evidence type="ECO:0000313" key="1">
    <source>
        <dbReference type="EMBL" id="AJO24617.1"/>
    </source>
</evidence>
<dbReference type="AlphaFoldDB" id="A0AAN0T857"/>
<accession>A0AAN0T857</accession>
<organism evidence="1 2">
    <name type="scientific">Heyndrickxia coagulans</name>
    <name type="common">Weizmannia coagulans</name>
    <dbReference type="NCBI Taxonomy" id="1398"/>
    <lineage>
        <taxon>Bacteria</taxon>
        <taxon>Bacillati</taxon>
        <taxon>Bacillota</taxon>
        <taxon>Bacilli</taxon>
        <taxon>Bacillales</taxon>
        <taxon>Bacillaceae</taxon>
        <taxon>Heyndrickxia</taxon>
    </lineage>
</organism>
<evidence type="ECO:0000313" key="2">
    <source>
        <dbReference type="Proteomes" id="UP000032024"/>
    </source>
</evidence>
<gene>
    <name evidence="1" type="ORF">SB48_HM08orf06078</name>
</gene>